<gene>
    <name evidence="1" type="ORF">E6C50_05275</name>
</gene>
<keyword evidence="2" id="KW-1185">Reference proteome</keyword>
<accession>A0A4S3ZYY5</accession>
<evidence type="ECO:0008006" key="3">
    <source>
        <dbReference type="Google" id="ProtNLM"/>
    </source>
</evidence>
<reference evidence="1 2" key="1">
    <citation type="submission" date="2019-04" db="EMBL/GenBank/DDBJ databases">
        <title>Flavobacterium sp. nov. isolated from construction timber.</title>
        <authorList>
            <person name="Lin S.-Y."/>
            <person name="Chang C.-T."/>
            <person name="Young C.-C."/>
        </authorList>
    </citation>
    <scope>NUCLEOTIDE SEQUENCE [LARGE SCALE GENOMIC DNA]</scope>
    <source>
        <strain evidence="1 2">CC-CTC003</strain>
    </source>
</reference>
<dbReference type="Proteomes" id="UP000307507">
    <property type="component" value="Unassembled WGS sequence"/>
</dbReference>
<sequence>MTKLLRYGFLFLLLLSLSGAGFHKFYVSIYQVNYAPEKKALQITARIFTDDLEKALERKVKKKIYLATTKEAPEAEELLKKYLTDKLHIRINNSEKAIRFLGRETEDDVVICYLTVPVTEKITSVEVYNTALTEIYPDQQNIIHTNINSNKKSLLLTNSNPKEKIEY</sequence>
<dbReference type="OrthoDB" id="5735516at2"/>
<dbReference type="EMBL" id="SSNZ01000002">
    <property type="protein sequence ID" value="THF51184.1"/>
    <property type="molecule type" value="Genomic_DNA"/>
</dbReference>
<evidence type="ECO:0000313" key="2">
    <source>
        <dbReference type="Proteomes" id="UP000307507"/>
    </source>
</evidence>
<dbReference type="InterPro" id="IPR046525">
    <property type="entry name" value="DUF6702"/>
</dbReference>
<name>A0A4S3ZYY5_9FLAO</name>
<proteinExistence type="predicted"/>
<evidence type="ECO:0000313" key="1">
    <source>
        <dbReference type="EMBL" id="THF51184.1"/>
    </source>
</evidence>
<dbReference type="RefSeq" id="WP_136402171.1">
    <property type="nucleotide sequence ID" value="NZ_SSNZ01000002.1"/>
</dbReference>
<protein>
    <recommendedName>
        <fullName evidence="3">Peptidase E</fullName>
    </recommendedName>
</protein>
<organism evidence="1 2">
    <name type="scientific">Flavobacterium supellecticarium</name>
    <dbReference type="NCBI Taxonomy" id="2565924"/>
    <lineage>
        <taxon>Bacteria</taxon>
        <taxon>Pseudomonadati</taxon>
        <taxon>Bacteroidota</taxon>
        <taxon>Flavobacteriia</taxon>
        <taxon>Flavobacteriales</taxon>
        <taxon>Flavobacteriaceae</taxon>
        <taxon>Flavobacterium</taxon>
    </lineage>
</organism>
<dbReference type="Pfam" id="PF20420">
    <property type="entry name" value="DUF6702"/>
    <property type="match status" value="1"/>
</dbReference>
<comment type="caution">
    <text evidence="1">The sequence shown here is derived from an EMBL/GenBank/DDBJ whole genome shotgun (WGS) entry which is preliminary data.</text>
</comment>
<dbReference type="AlphaFoldDB" id="A0A4S3ZYY5"/>